<organism evidence="2 3">
    <name type="scientific">Marinobacter nauticus</name>
    <name type="common">Marinobacter hydrocarbonoclasticus</name>
    <name type="synonym">Marinobacter aquaeolei</name>
    <dbReference type="NCBI Taxonomy" id="2743"/>
    <lineage>
        <taxon>Bacteria</taxon>
        <taxon>Pseudomonadati</taxon>
        <taxon>Pseudomonadota</taxon>
        <taxon>Gammaproteobacteria</taxon>
        <taxon>Pseudomonadales</taxon>
        <taxon>Marinobacteraceae</taxon>
        <taxon>Marinobacter</taxon>
    </lineage>
</organism>
<comment type="caution">
    <text evidence="2">The sequence shown here is derived from an EMBL/GenBank/DDBJ whole genome shotgun (WGS) entry which is preliminary data.</text>
</comment>
<evidence type="ECO:0000313" key="2">
    <source>
        <dbReference type="EMBL" id="KAE8544302.1"/>
    </source>
</evidence>
<accession>A0A833JM09</accession>
<proteinExistence type="predicted"/>
<evidence type="ECO:0000313" key="3">
    <source>
        <dbReference type="Proteomes" id="UP000469950"/>
    </source>
</evidence>
<feature type="region of interest" description="Disordered" evidence="1">
    <location>
        <begin position="20"/>
        <end position="45"/>
    </location>
</feature>
<dbReference type="Proteomes" id="UP000469950">
    <property type="component" value="Unassembled WGS sequence"/>
</dbReference>
<protein>
    <submittedName>
        <fullName evidence="2">Uncharacterized protein</fullName>
    </submittedName>
</protein>
<sequence>MGEVLCRKCAKAPRLLQSPLIKKHEASPPAEPVGKGKKWQAAGVG</sequence>
<name>A0A833JM09_MARNT</name>
<reference evidence="2 3" key="1">
    <citation type="submission" date="2019-10" db="EMBL/GenBank/DDBJ databases">
        <title>Draft genome sequence of Marinobacter hydrocarbonoclasticus NCT7M from the microbiome of the marine copepod.</title>
        <authorList>
            <person name="Nuttall R."/>
            <person name="Sharma G."/>
            <person name="Moisander P."/>
        </authorList>
    </citation>
    <scope>NUCLEOTIDE SEQUENCE [LARGE SCALE GENOMIC DNA]</scope>
    <source>
        <strain evidence="2 3">NCT7M</strain>
    </source>
</reference>
<gene>
    <name evidence="2" type="ORF">F6453_3275</name>
</gene>
<evidence type="ECO:0000256" key="1">
    <source>
        <dbReference type="SAM" id="MobiDB-lite"/>
    </source>
</evidence>
<dbReference type="EMBL" id="WBMP01000018">
    <property type="protein sequence ID" value="KAE8544302.1"/>
    <property type="molecule type" value="Genomic_DNA"/>
</dbReference>
<dbReference type="AlphaFoldDB" id="A0A833JM09"/>